<organism evidence="1 2">
    <name type="scientific">Dactylococcopsis salina (strain PCC 8305)</name>
    <name type="common">Myxobactron salinum</name>
    <dbReference type="NCBI Taxonomy" id="13035"/>
    <lineage>
        <taxon>Bacteria</taxon>
        <taxon>Bacillati</taxon>
        <taxon>Cyanobacteriota</taxon>
        <taxon>Cyanophyceae</taxon>
        <taxon>Nodosilineales</taxon>
        <taxon>Cymatolegaceae</taxon>
        <taxon>Dactylococcopsis</taxon>
    </lineage>
</organism>
<dbReference type="Proteomes" id="UP000010482">
    <property type="component" value="Chromosome"/>
</dbReference>
<accession>K9YQR6</accession>
<dbReference type="Pfam" id="PF08853">
    <property type="entry name" value="DUF1823"/>
    <property type="match status" value="1"/>
</dbReference>
<dbReference type="eggNOG" id="ENOG5031DJN">
    <property type="taxonomic scope" value="Bacteria"/>
</dbReference>
<sequence>MKAMANENGMLNLPPLNQDTLWGILREEIPDRTVNELVWHYLGYRYDSQQQAWHNEQVPSEWRDTYPQPPDFIESRPATVKLTRSIPKPNKQLLKEKLGFKGYKIGEFGPRQTRRATMVNWLLSYMQDQGWLD</sequence>
<dbReference type="Gene3D" id="1.10.418.90">
    <property type="entry name" value="Protein of unknown function DUF1823"/>
    <property type="match status" value="1"/>
</dbReference>
<evidence type="ECO:0000313" key="2">
    <source>
        <dbReference type="Proteomes" id="UP000010482"/>
    </source>
</evidence>
<dbReference type="KEGG" id="dsl:Dacsa_0474"/>
<dbReference type="InterPro" id="IPR014952">
    <property type="entry name" value="DUF1823"/>
</dbReference>
<keyword evidence="2" id="KW-1185">Reference proteome</keyword>
<name>K9YQR6_DACS8</name>
<evidence type="ECO:0008006" key="3">
    <source>
        <dbReference type="Google" id="ProtNLM"/>
    </source>
</evidence>
<reference evidence="1" key="1">
    <citation type="submission" date="2012-04" db="EMBL/GenBank/DDBJ databases">
        <title>Finished genome of Dactylococcopsis salina PCC 8305.</title>
        <authorList>
            <consortium name="US DOE Joint Genome Institute"/>
            <person name="Gugger M."/>
            <person name="Coursin T."/>
            <person name="Rippka R."/>
            <person name="Tandeau De Marsac N."/>
            <person name="Huntemann M."/>
            <person name="Wei C.-L."/>
            <person name="Han J."/>
            <person name="Detter J.C."/>
            <person name="Han C."/>
            <person name="Tapia R."/>
            <person name="Daligault H."/>
            <person name="Chen A."/>
            <person name="Krypides N."/>
            <person name="Mavromatis K."/>
            <person name="Markowitz V."/>
            <person name="Szeto E."/>
            <person name="Ivanova N."/>
            <person name="Ovchinnikova G."/>
            <person name="Pagani I."/>
            <person name="Pati A."/>
            <person name="Goodwin L."/>
            <person name="Peters L."/>
            <person name="Pitluck S."/>
            <person name="Woyke T."/>
            <person name="Kerfeld C."/>
        </authorList>
    </citation>
    <scope>NUCLEOTIDE SEQUENCE [LARGE SCALE GENOMIC DNA]</scope>
    <source>
        <strain evidence="1">PCC 8305</strain>
    </source>
</reference>
<evidence type="ECO:0000313" key="1">
    <source>
        <dbReference type="EMBL" id="AFZ49261.1"/>
    </source>
</evidence>
<protein>
    <recommendedName>
        <fullName evidence="3">DUF1823 domain-containing protein</fullName>
    </recommendedName>
</protein>
<gene>
    <name evidence="1" type="ORF">Dacsa_0474</name>
</gene>
<dbReference type="RefSeq" id="WP_015228274.1">
    <property type="nucleotide sequence ID" value="NC_019780.1"/>
</dbReference>
<dbReference type="PATRIC" id="fig|13035.3.peg.540"/>
<dbReference type="HOGENOM" id="CLU_139155_0_0_3"/>
<proteinExistence type="predicted"/>
<dbReference type="EMBL" id="CP003944">
    <property type="protein sequence ID" value="AFZ49261.1"/>
    <property type="molecule type" value="Genomic_DNA"/>
</dbReference>
<dbReference type="AlphaFoldDB" id="K9YQR6"/>
<dbReference type="STRING" id="13035.Dacsa_0474"/>